<feature type="transmembrane region" description="Helical" evidence="6">
    <location>
        <begin position="321"/>
        <end position="343"/>
    </location>
</feature>
<dbReference type="GO" id="GO:0022857">
    <property type="term" value="F:transmembrane transporter activity"/>
    <property type="evidence" value="ECO:0007669"/>
    <property type="project" value="InterPro"/>
</dbReference>
<sequence length="494" mass="52460">MERHGEWPAKPGVADLPWAYELRSSEGFAVFAVAVAMFVIVPIIPKVLGDIGNLPREESMDPSSNTTFSVQTWVAILLASYGATLIIGSRMSPDSMILALVINRMLVVFGYISDHSRQRKPAFFIGLISMAGAVTLFIVSTSPPVLVIARLLQGLAAGGVWVAGLALIANRVSRDRIGEAMGHTTLGMTWGGLLGPFTGIIYDKFGYYASFAIPLSLLGLDVILRFAIIEDRSESCLTNGYKAGSGDSSETTPCLADDDQASLFQPPSQLDSEAQCSNPTVSRKHLPPMVQLLRDPKILVTLLEIAVAASILSAFEARFGWGSAGAGLIFLSITVPSTAGILIGKLADKVGTRYFSPLAFLLAGPAVFLMRYVTGPSVMDVLLLVDLLAAAGLSVVIIEVITMTEVFHSVSDAEAKTPEAFGPYGAVAQAYAILNISFACGQFAGPLIAGLLKDGTGWQGMTLALSLCCPPMALFVGLFNWWTQVSTTAVDLNE</sequence>
<dbReference type="InterPro" id="IPR011701">
    <property type="entry name" value="MFS"/>
</dbReference>
<dbReference type="eggNOG" id="KOG3764">
    <property type="taxonomic scope" value="Eukaryota"/>
</dbReference>
<dbReference type="RefSeq" id="XP_047603573.1">
    <property type="nucleotide sequence ID" value="XM_047747612.1"/>
</dbReference>
<gene>
    <name evidence="8" type="ORF">TERG_00574</name>
</gene>
<proteinExistence type="predicted"/>
<dbReference type="InterPro" id="IPR020846">
    <property type="entry name" value="MFS_dom"/>
</dbReference>
<dbReference type="InterPro" id="IPR036259">
    <property type="entry name" value="MFS_trans_sf"/>
</dbReference>
<evidence type="ECO:0000256" key="4">
    <source>
        <dbReference type="ARBA" id="ARBA00022989"/>
    </source>
</evidence>
<dbReference type="Proteomes" id="UP000008864">
    <property type="component" value="Unassembled WGS sequence"/>
</dbReference>
<keyword evidence="9" id="KW-1185">Reference proteome</keyword>
<feature type="transmembrane region" description="Helical" evidence="6">
    <location>
        <begin position="180"/>
        <end position="202"/>
    </location>
</feature>
<evidence type="ECO:0000313" key="9">
    <source>
        <dbReference type="Proteomes" id="UP000008864"/>
    </source>
</evidence>
<feature type="transmembrane region" description="Helical" evidence="6">
    <location>
        <begin position="95"/>
        <end position="113"/>
    </location>
</feature>
<reference evidence="9" key="1">
    <citation type="journal article" date="2012" name="MBio">
        <title>Comparative genome analysis of Trichophyton rubrum and related dermatophytes reveals candidate genes involved in infection.</title>
        <authorList>
            <person name="Martinez D.A."/>
            <person name="Oliver B.G."/>
            <person name="Graeser Y."/>
            <person name="Goldberg J.M."/>
            <person name="Li W."/>
            <person name="Martinez-Rossi N.M."/>
            <person name="Monod M."/>
            <person name="Shelest E."/>
            <person name="Barton R.C."/>
            <person name="Birch E."/>
            <person name="Brakhage A.A."/>
            <person name="Chen Z."/>
            <person name="Gurr S.J."/>
            <person name="Heiman D."/>
            <person name="Heitman J."/>
            <person name="Kosti I."/>
            <person name="Rossi A."/>
            <person name="Saif S."/>
            <person name="Samalova M."/>
            <person name="Saunders C.W."/>
            <person name="Shea T."/>
            <person name="Summerbell R.C."/>
            <person name="Xu J."/>
            <person name="Young S."/>
            <person name="Zeng Q."/>
            <person name="Birren B.W."/>
            <person name="Cuomo C.A."/>
            <person name="White T.C."/>
        </authorList>
    </citation>
    <scope>NUCLEOTIDE SEQUENCE [LARGE SCALE GENOMIC DNA]</scope>
    <source>
        <strain evidence="9">ATCC MYA-4607 / CBS 118892</strain>
    </source>
</reference>
<feature type="transmembrane region" description="Helical" evidence="6">
    <location>
        <begin position="381"/>
        <end position="401"/>
    </location>
</feature>
<accession>F2SC66</accession>
<dbReference type="GO" id="GO:0016020">
    <property type="term" value="C:membrane"/>
    <property type="evidence" value="ECO:0007669"/>
    <property type="project" value="UniProtKB-SubCell"/>
</dbReference>
<evidence type="ECO:0000256" key="1">
    <source>
        <dbReference type="ARBA" id="ARBA00004141"/>
    </source>
</evidence>
<dbReference type="OrthoDB" id="5086884at2759"/>
<evidence type="ECO:0000256" key="2">
    <source>
        <dbReference type="ARBA" id="ARBA00022448"/>
    </source>
</evidence>
<evidence type="ECO:0000256" key="3">
    <source>
        <dbReference type="ARBA" id="ARBA00022692"/>
    </source>
</evidence>
<dbReference type="PANTHER" id="PTHR23506:SF23">
    <property type="entry name" value="GH10249P"/>
    <property type="match status" value="1"/>
</dbReference>
<dbReference type="VEuPathDB" id="FungiDB:TERG_00574"/>
<dbReference type="HOGENOM" id="CLU_001265_51_1_1"/>
<name>F2SC66_TRIRC</name>
<feature type="transmembrane region" description="Helical" evidence="6">
    <location>
        <begin position="147"/>
        <end position="168"/>
    </location>
</feature>
<keyword evidence="4 6" id="KW-1133">Transmembrane helix</keyword>
<feature type="transmembrane region" description="Helical" evidence="6">
    <location>
        <begin position="70"/>
        <end position="89"/>
    </location>
</feature>
<dbReference type="AlphaFoldDB" id="F2SC66"/>
<evidence type="ECO:0000256" key="5">
    <source>
        <dbReference type="ARBA" id="ARBA00023136"/>
    </source>
</evidence>
<feature type="transmembrane region" description="Helical" evidence="6">
    <location>
        <begin position="208"/>
        <end position="228"/>
    </location>
</feature>
<feature type="transmembrane region" description="Helical" evidence="6">
    <location>
        <begin position="463"/>
        <end position="482"/>
    </location>
</feature>
<dbReference type="EMBL" id="GG700648">
    <property type="protein sequence ID" value="EGD84292.2"/>
    <property type="molecule type" value="Genomic_DNA"/>
</dbReference>
<keyword evidence="5 6" id="KW-0472">Membrane</keyword>
<keyword evidence="2" id="KW-0813">Transport</keyword>
<dbReference type="PANTHER" id="PTHR23506">
    <property type="entry name" value="GH10249P"/>
    <property type="match status" value="1"/>
</dbReference>
<dbReference type="InParanoid" id="F2SC66"/>
<protein>
    <recommendedName>
        <fullName evidence="7">Major facilitator superfamily (MFS) profile domain-containing protein</fullName>
    </recommendedName>
</protein>
<dbReference type="Pfam" id="PF07690">
    <property type="entry name" value="MFS_1"/>
    <property type="match status" value="1"/>
</dbReference>
<comment type="subcellular location">
    <subcellularLocation>
        <location evidence="1">Membrane</location>
        <topology evidence="1">Multi-pass membrane protein</topology>
    </subcellularLocation>
</comment>
<evidence type="ECO:0000313" key="8">
    <source>
        <dbReference type="EMBL" id="EGD84292.2"/>
    </source>
</evidence>
<dbReference type="STRING" id="559305.F2SC66"/>
<dbReference type="Gene3D" id="1.20.1250.20">
    <property type="entry name" value="MFS general substrate transporter like domains"/>
    <property type="match status" value="1"/>
</dbReference>
<dbReference type="PROSITE" id="PS50850">
    <property type="entry name" value="MFS"/>
    <property type="match status" value="1"/>
</dbReference>
<evidence type="ECO:0000256" key="6">
    <source>
        <dbReference type="SAM" id="Phobius"/>
    </source>
</evidence>
<feature type="transmembrane region" description="Helical" evidence="6">
    <location>
        <begin position="298"/>
        <end position="315"/>
    </location>
</feature>
<keyword evidence="3 6" id="KW-0812">Transmembrane</keyword>
<dbReference type="OMA" id="TRTPEVW"/>
<feature type="transmembrane region" description="Helical" evidence="6">
    <location>
        <begin position="28"/>
        <end position="49"/>
    </location>
</feature>
<organism evidence="8 9">
    <name type="scientific">Trichophyton rubrum (strain ATCC MYA-4607 / CBS 118892)</name>
    <name type="common">Athlete's foot fungus</name>
    <dbReference type="NCBI Taxonomy" id="559305"/>
    <lineage>
        <taxon>Eukaryota</taxon>
        <taxon>Fungi</taxon>
        <taxon>Dikarya</taxon>
        <taxon>Ascomycota</taxon>
        <taxon>Pezizomycotina</taxon>
        <taxon>Eurotiomycetes</taxon>
        <taxon>Eurotiomycetidae</taxon>
        <taxon>Onygenales</taxon>
        <taxon>Arthrodermataceae</taxon>
        <taxon>Trichophyton</taxon>
    </lineage>
</organism>
<dbReference type="InterPro" id="IPR050930">
    <property type="entry name" value="MFS_Vesicular_Transporter"/>
</dbReference>
<feature type="transmembrane region" description="Helical" evidence="6">
    <location>
        <begin position="122"/>
        <end position="141"/>
    </location>
</feature>
<dbReference type="SUPFAM" id="SSF103473">
    <property type="entry name" value="MFS general substrate transporter"/>
    <property type="match status" value="1"/>
</dbReference>
<evidence type="ECO:0000259" key="7">
    <source>
        <dbReference type="PROSITE" id="PS50850"/>
    </source>
</evidence>
<dbReference type="GeneID" id="10374050"/>
<feature type="transmembrane region" description="Helical" evidence="6">
    <location>
        <begin position="355"/>
        <end position="375"/>
    </location>
</feature>
<feature type="domain" description="Major facilitator superfamily (MFS) profile" evidence="7">
    <location>
        <begin position="29"/>
        <end position="484"/>
    </location>
</feature>